<dbReference type="Proteomes" id="UP000325187">
    <property type="component" value="Unassembled WGS sequence"/>
</dbReference>
<dbReference type="RefSeq" id="WP_210432518.1">
    <property type="nucleotide sequence ID" value="NZ_BKCM01000009.1"/>
</dbReference>
<evidence type="ECO:0000313" key="1">
    <source>
        <dbReference type="EMBL" id="GER01304.1"/>
    </source>
</evidence>
<dbReference type="AlphaFoldDB" id="A0A5A7N0V3"/>
<dbReference type="EMBL" id="BKCM01000009">
    <property type="protein sequence ID" value="GER01304.1"/>
    <property type="molecule type" value="Genomic_DNA"/>
</dbReference>
<evidence type="ECO:0000313" key="2">
    <source>
        <dbReference type="Proteomes" id="UP000325187"/>
    </source>
</evidence>
<proteinExistence type="predicted"/>
<dbReference type="Gene3D" id="3.90.1150.10">
    <property type="entry name" value="Aspartate Aminotransferase, domain 1"/>
    <property type="match status" value="1"/>
</dbReference>
<dbReference type="InterPro" id="IPR015422">
    <property type="entry name" value="PyrdxlP-dep_Trfase_small"/>
</dbReference>
<name>A0A5A7N0V3_9PROT</name>
<organism evidence="1 2">
    <name type="scientific">Iodidimonas gelatinilytica</name>
    <dbReference type="NCBI Taxonomy" id="1236966"/>
    <lineage>
        <taxon>Bacteria</taxon>
        <taxon>Pseudomonadati</taxon>
        <taxon>Pseudomonadota</taxon>
        <taxon>Alphaproteobacteria</taxon>
        <taxon>Iodidimonadales</taxon>
        <taxon>Iodidimonadaceae</taxon>
        <taxon>Iodidimonas</taxon>
    </lineage>
</organism>
<protein>
    <recommendedName>
        <fullName evidence="3">Aminotransferase class III-fold pyridoxal phosphate-dependent enzyme</fullName>
    </recommendedName>
</protein>
<dbReference type="InterPro" id="IPR015424">
    <property type="entry name" value="PyrdxlP-dep_Trfase"/>
</dbReference>
<reference evidence="1 2" key="1">
    <citation type="submission" date="2019-09" db="EMBL/GenBank/DDBJ databases">
        <title>NBRP : Genome information of microbial organism related human and environment.</title>
        <authorList>
            <person name="Hattori M."/>
            <person name="Oshima K."/>
            <person name="Inaba H."/>
            <person name="Suda W."/>
            <person name="Sakamoto M."/>
            <person name="Iino T."/>
            <person name="Kitahara M."/>
            <person name="Oshida Y."/>
            <person name="Iida T."/>
            <person name="Kudo T."/>
            <person name="Itoh T."/>
            <person name="Ohkuma M."/>
        </authorList>
    </citation>
    <scope>NUCLEOTIDE SEQUENCE [LARGE SCALE GENOMIC DNA]</scope>
    <source>
        <strain evidence="1 2">Mie-1</strain>
    </source>
</reference>
<evidence type="ECO:0008006" key="3">
    <source>
        <dbReference type="Google" id="ProtNLM"/>
    </source>
</evidence>
<comment type="caution">
    <text evidence="1">The sequence shown here is derived from an EMBL/GenBank/DDBJ whole genome shotgun (WGS) entry which is preliminary data.</text>
</comment>
<sequence length="47" mass="4914">MQGVIVRATGNSLVICPPFIITEAEIDMVVAALVTALEQIYGQLPAG</sequence>
<accession>A0A5A7N0V3</accession>
<keyword evidence="2" id="KW-1185">Reference proteome</keyword>
<gene>
    <name evidence="1" type="ORF">JCM17845_19270</name>
</gene>
<dbReference type="SUPFAM" id="SSF53383">
    <property type="entry name" value="PLP-dependent transferases"/>
    <property type="match status" value="1"/>
</dbReference>